<feature type="region of interest" description="Disordered" evidence="1">
    <location>
        <begin position="1"/>
        <end position="26"/>
    </location>
</feature>
<sequence length="704" mass="76668">MTRDSKSQIPNPKSTSPTVSGILQRTAVRTISERTVQPIEETQTFRESHFQHDFSAVPVNTAAASIIQPKLKIGAVGDKYEQEADRVARQVVNQMNAPGGEAIEREEKPEDDEKLQMKPMVQRQAAGYAMAATPEVETSIQSAKGSGQPLASNIRKPMEQAFGADFSRVKVHTDAQSDQLNQSIQAKAFTTGENIFFRRGEYNPGSQGGKELIAHELTHVVQQSTSAVQRKTEQKSATNLDQQPQENKLITTQQQSETIQRAIGMEIEIPVPIDQLTGGQIAQIRNEVVAEQAAGNNATKMQHKLAAKNIRDQNGRIAYGTIRGANGGFRVDADHDDRVMTPNPYNSGWPLPEGGRDSIMEIVMDPPAVDITAFNNTMDNIDQFINQINAQTNNLTSRWNSAFGNVSVGPMNYAVLGFPAMRQPNHNFQGSVQVNIGIDLREYHSLIKWYVNSDYAKANNAPANEQALYRQIKTDIRQAVNIGRTIIQNIYAGMTPLQRQQAGNLRGLRGWITHLALYLKRGTIGLGVLGGTAKNIAPILLKSPNDVVALYGMTPGESTYFTLNRNTIMDQIFQMTGRVGNVGQPLNAVDAFAANPNHINADVLSDLTSGLNDVPLTGKPIQEATGVGPQRTGNPSVQGLPNVPVNDLVTGNPTVGGGANTRGGMILEFRTLPGYYNGSTSWRALGLKFLQEAIARNTRSGIGT</sequence>
<dbReference type="AlphaFoldDB" id="A0A951QRK4"/>
<gene>
    <name evidence="3" type="ORF">KME60_26125</name>
</gene>
<organism evidence="3 4">
    <name type="scientific">Cyanomargarita calcarea GSE-NOS-MK-12-04C</name>
    <dbReference type="NCBI Taxonomy" id="2839659"/>
    <lineage>
        <taxon>Bacteria</taxon>
        <taxon>Bacillati</taxon>
        <taxon>Cyanobacteriota</taxon>
        <taxon>Cyanophyceae</taxon>
        <taxon>Nostocales</taxon>
        <taxon>Cyanomargaritaceae</taxon>
        <taxon>Cyanomargarita</taxon>
    </lineage>
</organism>
<name>A0A951QRK4_9CYAN</name>
<protein>
    <submittedName>
        <fullName evidence="3">DUF4157 domain-containing protein</fullName>
    </submittedName>
</protein>
<evidence type="ECO:0000313" key="4">
    <source>
        <dbReference type="Proteomes" id="UP000729701"/>
    </source>
</evidence>
<evidence type="ECO:0000259" key="2">
    <source>
        <dbReference type="Pfam" id="PF13699"/>
    </source>
</evidence>
<feature type="domain" description="eCIS core" evidence="2">
    <location>
        <begin position="149"/>
        <end position="225"/>
    </location>
</feature>
<dbReference type="InterPro" id="IPR025295">
    <property type="entry name" value="eCIS_core_dom"/>
</dbReference>
<dbReference type="Pfam" id="PF13699">
    <property type="entry name" value="eCIS_core"/>
    <property type="match status" value="1"/>
</dbReference>
<feature type="compositionally biased region" description="Polar residues" evidence="1">
    <location>
        <begin position="7"/>
        <end position="26"/>
    </location>
</feature>
<evidence type="ECO:0000256" key="1">
    <source>
        <dbReference type="SAM" id="MobiDB-lite"/>
    </source>
</evidence>
<reference evidence="3" key="2">
    <citation type="journal article" date="2022" name="Microbiol. Resour. Announc.">
        <title>Metagenome Sequencing to Explore Phylogenomics of Terrestrial Cyanobacteria.</title>
        <authorList>
            <person name="Ward R.D."/>
            <person name="Stajich J.E."/>
            <person name="Johansen J.R."/>
            <person name="Huntemann M."/>
            <person name="Clum A."/>
            <person name="Foster B."/>
            <person name="Foster B."/>
            <person name="Roux S."/>
            <person name="Palaniappan K."/>
            <person name="Varghese N."/>
            <person name="Mukherjee S."/>
            <person name="Reddy T.B.K."/>
            <person name="Daum C."/>
            <person name="Copeland A."/>
            <person name="Chen I.A."/>
            <person name="Ivanova N.N."/>
            <person name="Kyrpides N.C."/>
            <person name="Shapiro N."/>
            <person name="Eloe-Fadrosh E.A."/>
            <person name="Pietrasiak N."/>
        </authorList>
    </citation>
    <scope>NUCLEOTIDE SEQUENCE</scope>
    <source>
        <strain evidence="3">GSE-NOS-MK-12-04C</strain>
    </source>
</reference>
<comment type="caution">
    <text evidence="3">The sequence shown here is derived from an EMBL/GenBank/DDBJ whole genome shotgun (WGS) entry which is preliminary data.</text>
</comment>
<proteinExistence type="predicted"/>
<evidence type="ECO:0000313" key="3">
    <source>
        <dbReference type="EMBL" id="MBW4670805.1"/>
    </source>
</evidence>
<accession>A0A951QRK4</accession>
<feature type="region of interest" description="Disordered" evidence="1">
    <location>
        <begin position="620"/>
        <end position="645"/>
    </location>
</feature>
<dbReference type="Proteomes" id="UP000729701">
    <property type="component" value="Unassembled WGS sequence"/>
</dbReference>
<dbReference type="EMBL" id="JAHHGZ010000035">
    <property type="protein sequence ID" value="MBW4670805.1"/>
    <property type="molecule type" value="Genomic_DNA"/>
</dbReference>
<reference evidence="3" key="1">
    <citation type="submission" date="2021-05" db="EMBL/GenBank/DDBJ databases">
        <authorList>
            <person name="Pietrasiak N."/>
            <person name="Ward R."/>
            <person name="Stajich J.E."/>
            <person name="Kurbessoian T."/>
        </authorList>
    </citation>
    <scope>NUCLEOTIDE SEQUENCE</scope>
    <source>
        <strain evidence="3">GSE-NOS-MK-12-04C</strain>
    </source>
</reference>